<keyword evidence="4" id="KW-1185">Reference proteome</keyword>
<evidence type="ECO:0000313" key="3">
    <source>
        <dbReference type="EMBL" id="VEU78364.1"/>
    </source>
</evidence>
<dbReference type="InterPro" id="IPR002104">
    <property type="entry name" value="Integrase_catalytic"/>
</dbReference>
<proteinExistence type="predicted"/>
<dbReference type="RefSeq" id="WP_129623188.1">
    <property type="nucleotide sequence ID" value="NZ_LR215043.1"/>
</dbReference>
<dbReference type="InterPro" id="IPR011010">
    <property type="entry name" value="DNA_brk_join_enz"/>
</dbReference>
<dbReference type="GO" id="GO:0006310">
    <property type="term" value="P:DNA recombination"/>
    <property type="evidence" value="ECO:0007669"/>
    <property type="project" value="UniProtKB-KW"/>
</dbReference>
<dbReference type="GO" id="GO:0003677">
    <property type="term" value="F:DNA binding"/>
    <property type="evidence" value="ECO:0007669"/>
    <property type="project" value="InterPro"/>
</dbReference>
<evidence type="ECO:0000313" key="4">
    <source>
        <dbReference type="Proteomes" id="UP000290876"/>
    </source>
</evidence>
<dbReference type="Pfam" id="PF00589">
    <property type="entry name" value="Phage_integrase"/>
    <property type="match status" value="1"/>
</dbReference>
<keyword evidence="1" id="KW-0233">DNA recombination</keyword>
<organism evidence="3 4">
    <name type="scientific">Mycoplasmopsis columbinasalis</name>
    <dbReference type="NCBI Taxonomy" id="114880"/>
    <lineage>
        <taxon>Bacteria</taxon>
        <taxon>Bacillati</taxon>
        <taxon>Mycoplasmatota</taxon>
        <taxon>Mycoplasmoidales</taxon>
        <taxon>Metamycoplasmataceae</taxon>
        <taxon>Mycoplasmopsis</taxon>
    </lineage>
</organism>
<dbReference type="Gene3D" id="1.10.443.10">
    <property type="entry name" value="Intergrase catalytic core"/>
    <property type="match status" value="1"/>
</dbReference>
<dbReference type="KEGG" id="mcob:NCTC10184_00609"/>
<gene>
    <name evidence="3" type="ORF">NCTC10184_00609</name>
</gene>
<dbReference type="EMBL" id="LR215043">
    <property type="protein sequence ID" value="VEU78364.1"/>
    <property type="molecule type" value="Genomic_DNA"/>
</dbReference>
<evidence type="ECO:0000256" key="1">
    <source>
        <dbReference type="ARBA" id="ARBA00023172"/>
    </source>
</evidence>
<name>A0A449BB05_9BACT</name>
<reference evidence="3 4" key="1">
    <citation type="submission" date="2019-01" db="EMBL/GenBank/DDBJ databases">
        <authorList>
            <consortium name="Pathogen Informatics"/>
        </authorList>
    </citation>
    <scope>NUCLEOTIDE SEQUENCE [LARGE SCALE GENOMIC DNA]</scope>
    <source>
        <strain evidence="3 4">NCTC10184</strain>
    </source>
</reference>
<sequence>MQSNITHLKRFKLIAKSLSSLYVKQCAKKMQDDEKKGILKASTIYNYIKKLRVFDQIEIYESNSQLLKFLKNFFANISKDQRLQGFKPVFIYLYKRILKRYDNFKKIEVEIENILRYKSEQRLAIKRLGGYTELQFNILQKEAKQLSDNFCFIFFIYAYNGIRLSEWENINFRQLLEHGETIIGTLKHNNKRYVRMPQFTNKAEAEHFRQILKTNLTYFQKLSAEQIGDKFKMFSRKIKKQYGDIFVNKTISTHVLRHHVITNWAQEGASSSEIKGLSGHKNTTILESTYINLSPNKVKTIWNKFSKPFADINVQFNKFIETAYGINLNVDKHMQTQTNYHSQESTNEIFTTNNKDLQIIKNLLFKIYELLTKKDFFES</sequence>
<dbReference type="GO" id="GO:0015074">
    <property type="term" value="P:DNA integration"/>
    <property type="evidence" value="ECO:0007669"/>
    <property type="project" value="InterPro"/>
</dbReference>
<dbReference type="OrthoDB" id="397568at2"/>
<dbReference type="InterPro" id="IPR013762">
    <property type="entry name" value="Integrase-like_cat_sf"/>
</dbReference>
<dbReference type="PROSITE" id="PS51898">
    <property type="entry name" value="TYR_RECOMBINASE"/>
    <property type="match status" value="1"/>
</dbReference>
<dbReference type="AlphaFoldDB" id="A0A449BB05"/>
<evidence type="ECO:0000259" key="2">
    <source>
        <dbReference type="PROSITE" id="PS51898"/>
    </source>
</evidence>
<accession>A0A449BB05</accession>
<dbReference type="Proteomes" id="UP000290876">
    <property type="component" value="Chromosome"/>
</dbReference>
<dbReference type="SUPFAM" id="SSF56349">
    <property type="entry name" value="DNA breaking-rejoining enzymes"/>
    <property type="match status" value="1"/>
</dbReference>
<feature type="domain" description="Tyr recombinase" evidence="2">
    <location>
        <begin position="126"/>
        <end position="303"/>
    </location>
</feature>
<protein>
    <submittedName>
        <fullName evidence="3">Phage integrase family</fullName>
    </submittedName>
</protein>
<dbReference type="CDD" id="cd00397">
    <property type="entry name" value="DNA_BRE_C"/>
    <property type="match status" value="1"/>
</dbReference>